<dbReference type="KEGG" id="pdl:Pyrde_0432"/>
<dbReference type="EMBL" id="NCQP01000007">
    <property type="protein sequence ID" value="OWJ53953.1"/>
    <property type="molecule type" value="Genomic_DNA"/>
</dbReference>
<accession>A0A0P0N2C8</accession>
<dbReference type="InterPro" id="IPR009078">
    <property type="entry name" value="Ferritin-like_SF"/>
</dbReference>
<evidence type="ECO:0000259" key="1">
    <source>
        <dbReference type="Pfam" id="PF02915"/>
    </source>
</evidence>
<evidence type="ECO:0000313" key="2">
    <source>
        <dbReference type="EMBL" id="ALL00482.1"/>
    </source>
</evidence>
<dbReference type="Gene3D" id="1.20.1260.10">
    <property type="match status" value="1"/>
</dbReference>
<proteinExistence type="predicted"/>
<evidence type="ECO:0000313" key="4">
    <source>
        <dbReference type="Proteomes" id="UP000058613"/>
    </source>
</evidence>
<dbReference type="STRING" id="1273541.Pyrde_0432"/>
<protein>
    <recommendedName>
        <fullName evidence="1">Rubrerythrin diiron-binding domain-containing protein</fullName>
    </recommendedName>
</protein>
<dbReference type="EMBL" id="CP013011">
    <property type="protein sequence ID" value="ALL00482.1"/>
    <property type="molecule type" value="Genomic_DNA"/>
</dbReference>
<sequence>MLTLYEKKERSIEEYFSSRAPGFLLVLNSVSQRLYGIPYSTLLLRSPSAAYKVVRKLYNRQIDIAARLLVAVPLVYASGENIAGDTVSRVLELIKEGNDKEALHIVGLSPQSVKAAGDVGFEKKMFKEILSCAIEIEKLAAEVYVKLAEHFEEPISSAFRYISIESSAHAHIYKKIYQLLYGNGGSFICSRSSSVLFINRLKEIIKLLSSKQEANKGMLVDKLRLLASMENDIDAEYFMALVSPLLSRVLQEPHRSIYEPLLEAIARDEEDHKRIVSNIITVLTKDD</sequence>
<dbReference type="AlphaFoldDB" id="A0A0P0N2C8"/>
<dbReference type="Proteomes" id="UP000058613">
    <property type="component" value="Chromosome"/>
</dbReference>
<evidence type="ECO:0000313" key="3">
    <source>
        <dbReference type="EMBL" id="OWJ53953.1"/>
    </source>
</evidence>
<dbReference type="Proteomes" id="UP000196694">
    <property type="component" value="Unassembled WGS sequence"/>
</dbReference>
<dbReference type="InterPro" id="IPR003251">
    <property type="entry name" value="Rr_diiron-bd_dom"/>
</dbReference>
<name>A0A0P0N2C8_9CREN</name>
<gene>
    <name evidence="3" type="ORF">Pdsh_08695</name>
    <name evidence="2" type="ORF">Pyrde_0432</name>
</gene>
<evidence type="ECO:0000313" key="5">
    <source>
        <dbReference type="Proteomes" id="UP000196694"/>
    </source>
</evidence>
<reference evidence="3 5" key="2">
    <citation type="submission" date="2017-05" db="EMBL/GenBank/DDBJ databases">
        <title>The draft genome of the hyperthermophilic archaeon 'Pyrodictium delaneyi strain Hulk', an iron and nitrate reducer, reveals the capacity for sulfate reduction.</title>
        <authorList>
            <person name="Demey L.M."/>
            <person name="Miller C."/>
            <person name="Manzella M."/>
            <person name="Reguera G."/>
            <person name="Kashefi K."/>
        </authorList>
    </citation>
    <scope>NUCLEOTIDE SEQUENCE [LARGE SCALE GENOMIC DNA]</scope>
    <source>
        <strain evidence="3 5">Hulk</strain>
    </source>
</reference>
<dbReference type="Pfam" id="PF02915">
    <property type="entry name" value="Rubrerythrin"/>
    <property type="match status" value="1"/>
</dbReference>
<organism evidence="2 4">
    <name type="scientific">Pyrodictium delaneyi</name>
    <dbReference type="NCBI Taxonomy" id="1273541"/>
    <lineage>
        <taxon>Archaea</taxon>
        <taxon>Thermoproteota</taxon>
        <taxon>Thermoprotei</taxon>
        <taxon>Desulfurococcales</taxon>
        <taxon>Pyrodictiaceae</taxon>
        <taxon>Pyrodictium</taxon>
    </lineage>
</organism>
<feature type="domain" description="Rubrerythrin diiron-binding" evidence="1">
    <location>
        <begin position="128"/>
        <end position="183"/>
    </location>
</feature>
<dbReference type="GO" id="GO:0016491">
    <property type="term" value="F:oxidoreductase activity"/>
    <property type="evidence" value="ECO:0007669"/>
    <property type="project" value="InterPro"/>
</dbReference>
<reference evidence="2 4" key="1">
    <citation type="submission" date="2015-10" db="EMBL/GenBank/DDBJ databases">
        <title>Complete genome sequence of hyperthermophilic archaeon Pyrodictium delaneyi Su06.</title>
        <authorList>
            <person name="Jung J.-H."/>
            <person name="Lin J."/>
            <person name="Holden J.F."/>
            <person name="Park C.-S."/>
        </authorList>
    </citation>
    <scope>NUCLEOTIDE SEQUENCE [LARGE SCALE GENOMIC DNA]</scope>
    <source>
        <strain evidence="2 4">Su06</strain>
    </source>
</reference>
<dbReference type="SUPFAM" id="SSF47240">
    <property type="entry name" value="Ferritin-like"/>
    <property type="match status" value="1"/>
</dbReference>
<keyword evidence="5" id="KW-1185">Reference proteome</keyword>
<dbReference type="GO" id="GO:0046872">
    <property type="term" value="F:metal ion binding"/>
    <property type="evidence" value="ECO:0007669"/>
    <property type="project" value="InterPro"/>
</dbReference>
<dbReference type="InterPro" id="IPR012347">
    <property type="entry name" value="Ferritin-like"/>
</dbReference>